<evidence type="ECO:0000313" key="9">
    <source>
        <dbReference type="EMBL" id="TVO39378.1"/>
    </source>
</evidence>
<name>A0A557PFD8_9VIBR</name>
<evidence type="ECO:0000256" key="5">
    <source>
        <dbReference type="ARBA" id="ARBA00022692"/>
    </source>
</evidence>
<sequence>MSDYKNKIIFNSNKETEVQQDKTEPSSSTLDYQQETLDALNLDPAYQQSANQQRAYQKMGAKMKFDDTTEFVPMSQAQLDVGEEARVEDEMVNIIRPRSKKRGLVTGGVLAFTGLVGWQSVHNVMQAYQQSDWLTLGWTGFIAALASLGIGATVKELWKLRRLRKQLSSQELAMDLIHSHKTGNAKPFCEDLASQAGVTLEHAGYDRWAKTVNDNHNDADVIELYDDMVIALQDKQAKKVVASYSTESAVLVALSPLAIADMLLVAWRNFKMIDELGKIYGVELGYWSRIRLLKLVFINMAAAGASELAVDVGTNMMSLSVAGKISTRAAQGIGVGLLTGRLGIKAMALLRPLPWRKDKAVRLGEIRKLVVGRVIGKTEQK</sequence>
<evidence type="ECO:0000313" key="10">
    <source>
        <dbReference type="Proteomes" id="UP000319828"/>
    </source>
</evidence>
<dbReference type="PANTHER" id="PTHR39342">
    <property type="entry name" value="UPF0283 MEMBRANE PROTEIN YCJF"/>
    <property type="match status" value="1"/>
</dbReference>
<dbReference type="AlphaFoldDB" id="A0A557PFD8"/>
<dbReference type="InterPro" id="IPR021147">
    <property type="entry name" value="DUF697"/>
</dbReference>
<evidence type="ECO:0000256" key="3">
    <source>
        <dbReference type="ARBA" id="ARBA00022475"/>
    </source>
</evidence>
<keyword evidence="6 8" id="KW-1133">Transmembrane helix</keyword>
<feature type="transmembrane region" description="Helical" evidence="8">
    <location>
        <begin position="103"/>
        <end position="121"/>
    </location>
</feature>
<dbReference type="OrthoDB" id="958025at2"/>
<gene>
    <name evidence="9" type="ORF">FOF44_01970</name>
</gene>
<protein>
    <submittedName>
        <fullName evidence="9">TIGR01620 family protein</fullName>
    </submittedName>
</protein>
<organism evidence="9 10">
    <name type="scientific">Vibrio algivorus</name>
    <dbReference type="NCBI Taxonomy" id="1667024"/>
    <lineage>
        <taxon>Bacteria</taxon>
        <taxon>Pseudomonadati</taxon>
        <taxon>Pseudomonadota</taxon>
        <taxon>Gammaproteobacteria</taxon>
        <taxon>Vibrionales</taxon>
        <taxon>Vibrionaceae</taxon>
        <taxon>Vibrio</taxon>
    </lineage>
</organism>
<evidence type="ECO:0000256" key="6">
    <source>
        <dbReference type="ARBA" id="ARBA00022989"/>
    </source>
</evidence>
<keyword evidence="4" id="KW-0997">Cell inner membrane</keyword>
<accession>A0A557PFD8</accession>
<dbReference type="RefSeq" id="WP_144387308.1">
    <property type="nucleotide sequence ID" value="NZ_CANNCB010000001.1"/>
</dbReference>
<evidence type="ECO:0000256" key="7">
    <source>
        <dbReference type="ARBA" id="ARBA00023136"/>
    </source>
</evidence>
<feature type="transmembrane region" description="Helical" evidence="8">
    <location>
        <begin position="133"/>
        <end position="154"/>
    </location>
</feature>
<keyword evidence="7 8" id="KW-0472">Membrane</keyword>
<evidence type="ECO:0000256" key="4">
    <source>
        <dbReference type="ARBA" id="ARBA00022519"/>
    </source>
</evidence>
<reference evidence="9 10" key="1">
    <citation type="submission" date="2019-07" db="EMBL/GenBank/DDBJ databases">
        <title>The draft genome sequence of Vibrio algivorus M1486.</title>
        <authorList>
            <person name="Meng X."/>
        </authorList>
    </citation>
    <scope>NUCLEOTIDE SEQUENCE [LARGE SCALE GENOMIC DNA]</scope>
    <source>
        <strain evidence="9 10">M1486</strain>
    </source>
</reference>
<dbReference type="Pfam" id="PF05128">
    <property type="entry name" value="DUF697"/>
    <property type="match status" value="1"/>
</dbReference>
<evidence type="ECO:0000256" key="2">
    <source>
        <dbReference type="ARBA" id="ARBA00008255"/>
    </source>
</evidence>
<dbReference type="EMBL" id="VMKJ01000002">
    <property type="protein sequence ID" value="TVO39378.1"/>
    <property type="molecule type" value="Genomic_DNA"/>
</dbReference>
<dbReference type="NCBIfam" id="TIGR01620">
    <property type="entry name" value="hyp_HI0043"/>
    <property type="match status" value="1"/>
</dbReference>
<evidence type="ECO:0000256" key="1">
    <source>
        <dbReference type="ARBA" id="ARBA00004429"/>
    </source>
</evidence>
<proteinExistence type="inferred from homology"/>
<keyword evidence="3" id="KW-1003">Cell membrane</keyword>
<keyword evidence="5 8" id="KW-0812">Transmembrane</keyword>
<comment type="similarity">
    <text evidence="2">Belongs to the UPF0283 family.</text>
</comment>
<evidence type="ECO:0000256" key="8">
    <source>
        <dbReference type="SAM" id="Phobius"/>
    </source>
</evidence>
<dbReference type="Proteomes" id="UP000319828">
    <property type="component" value="Unassembled WGS sequence"/>
</dbReference>
<dbReference type="PANTHER" id="PTHR39342:SF1">
    <property type="entry name" value="UPF0283 MEMBRANE PROTEIN YCJF"/>
    <property type="match status" value="1"/>
</dbReference>
<comment type="caution">
    <text evidence="9">The sequence shown here is derived from an EMBL/GenBank/DDBJ whole genome shotgun (WGS) entry which is preliminary data.</text>
</comment>
<dbReference type="InterPro" id="IPR006507">
    <property type="entry name" value="UPF0283"/>
</dbReference>
<comment type="subcellular location">
    <subcellularLocation>
        <location evidence="1">Cell inner membrane</location>
        <topology evidence="1">Multi-pass membrane protein</topology>
    </subcellularLocation>
</comment>
<dbReference type="GO" id="GO:0005886">
    <property type="term" value="C:plasma membrane"/>
    <property type="evidence" value="ECO:0007669"/>
    <property type="project" value="UniProtKB-SubCell"/>
</dbReference>